<dbReference type="Pfam" id="PF07596">
    <property type="entry name" value="SBP_bac_10"/>
    <property type="match status" value="1"/>
</dbReference>
<evidence type="ECO:0000259" key="1">
    <source>
        <dbReference type="Pfam" id="PF07596"/>
    </source>
</evidence>
<accession>A0A1U7CQN2</accession>
<dbReference type="KEGG" id="pbor:BSF38_02759"/>
<dbReference type="PANTHER" id="PTHR30093">
    <property type="entry name" value="GENERAL SECRETION PATHWAY PROTEIN G"/>
    <property type="match status" value="1"/>
</dbReference>
<keyword evidence="3" id="KW-1185">Reference proteome</keyword>
<dbReference type="STRING" id="1387353.BSF38_02759"/>
<dbReference type="RefSeq" id="WP_076346457.1">
    <property type="nucleotide sequence ID" value="NZ_CP019082.1"/>
</dbReference>
<dbReference type="Proteomes" id="UP000186309">
    <property type="component" value="Chromosome"/>
</dbReference>
<dbReference type="InterPro" id="IPR027558">
    <property type="entry name" value="Pre_pil_HX9DG_C"/>
</dbReference>
<dbReference type="NCBIfam" id="TIGR02532">
    <property type="entry name" value="IV_pilin_GFxxxE"/>
    <property type="match status" value="1"/>
</dbReference>
<organism evidence="2 3">
    <name type="scientific">Paludisphaera borealis</name>
    <dbReference type="NCBI Taxonomy" id="1387353"/>
    <lineage>
        <taxon>Bacteria</taxon>
        <taxon>Pseudomonadati</taxon>
        <taxon>Planctomycetota</taxon>
        <taxon>Planctomycetia</taxon>
        <taxon>Isosphaerales</taxon>
        <taxon>Isosphaeraceae</taxon>
        <taxon>Paludisphaera</taxon>
    </lineage>
</organism>
<dbReference type="SUPFAM" id="SSF54523">
    <property type="entry name" value="Pili subunits"/>
    <property type="match status" value="1"/>
</dbReference>
<dbReference type="PANTHER" id="PTHR30093:SF2">
    <property type="entry name" value="TYPE II SECRETION SYSTEM PROTEIN H"/>
    <property type="match status" value="1"/>
</dbReference>
<sequence>MRSSERRGFTLIELLVVIAIIAVLIALLLPAVQSAREAARRAQCVNNLKQLGLGLHNYHSAINTFPPGVGYTEVANNPPYWGQWSGQAMMLSYLEQQPLFASCNFSQRVDNGGGTNTGANTTVNLAFVGMFMCPSDGNAGRVSGNRNSYFFSEGTTSLTPSTVAYDTTGLFTFQKSYGIQNVSDGTSNTIAASEGLVSNATNTLKRGQTIMNVGEPTYFDVFSTVPIGQSPPGATLTSALAMCVQGAQLQGGKGNQWANGDTNYTMFNTIIPPNSKQYQFGACKSGGGGVDDAEYVVASSNHPGGVNCLFADGSVRYIKDSIAWQVYWQLGTKEGGEVVSSDSY</sequence>
<proteinExistence type="predicted"/>
<feature type="domain" description="DUF1559" evidence="1">
    <location>
        <begin position="33"/>
        <end position="323"/>
    </location>
</feature>
<dbReference type="PROSITE" id="PS00409">
    <property type="entry name" value="PROKAR_NTER_METHYL"/>
    <property type="match status" value="1"/>
</dbReference>
<gene>
    <name evidence="2" type="ORF">BSF38_02759</name>
</gene>
<dbReference type="Pfam" id="PF07963">
    <property type="entry name" value="N_methyl"/>
    <property type="match status" value="1"/>
</dbReference>
<dbReference type="InterPro" id="IPR011453">
    <property type="entry name" value="DUF1559"/>
</dbReference>
<dbReference type="Gene3D" id="3.30.700.10">
    <property type="entry name" value="Glycoprotein, Type 4 Pilin"/>
    <property type="match status" value="1"/>
</dbReference>
<name>A0A1U7CQN2_9BACT</name>
<reference evidence="3" key="1">
    <citation type="submission" date="2016-12" db="EMBL/GenBank/DDBJ databases">
        <title>Comparative genomics of four Isosphaeraceae planctomycetes: a common pool of plasmids and glycoside hydrolase genes.</title>
        <authorList>
            <person name="Ivanova A."/>
        </authorList>
    </citation>
    <scope>NUCLEOTIDE SEQUENCE [LARGE SCALE GENOMIC DNA]</scope>
    <source>
        <strain evidence="3">PX4</strain>
    </source>
</reference>
<evidence type="ECO:0000313" key="3">
    <source>
        <dbReference type="Proteomes" id="UP000186309"/>
    </source>
</evidence>
<dbReference type="InterPro" id="IPR012902">
    <property type="entry name" value="N_methyl_site"/>
</dbReference>
<dbReference type="AlphaFoldDB" id="A0A1U7CQN2"/>
<dbReference type="EMBL" id="CP019082">
    <property type="protein sequence ID" value="APW61247.1"/>
    <property type="molecule type" value="Genomic_DNA"/>
</dbReference>
<dbReference type="OrthoDB" id="236724at2"/>
<evidence type="ECO:0000313" key="2">
    <source>
        <dbReference type="EMBL" id="APW61247.1"/>
    </source>
</evidence>
<dbReference type="NCBIfam" id="TIGR04294">
    <property type="entry name" value="pre_pil_HX9DG"/>
    <property type="match status" value="1"/>
</dbReference>
<dbReference type="InterPro" id="IPR045584">
    <property type="entry name" value="Pilin-like"/>
</dbReference>
<protein>
    <recommendedName>
        <fullName evidence="1">DUF1559 domain-containing protein</fullName>
    </recommendedName>
</protein>